<dbReference type="SUPFAM" id="SSF53790">
    <property type="entry name" value="Tetrapyrrole methylase"/>
    <property type="match status" value="1"/>
</dbReference>
<keyword evidence="2 6" id="KW-0489">Methyltransferase</keyword>
<feature type="domain" description="Tetrapyrrole methylase" evidence="7">
    <location>
        <begin position="7"/>
        <end position="215"/>
    </location>
</feature>
<dbReference type="InterPro" id="IPR014777">
    <property type="entry name" value="4pyrrole_Mease_sub1"/>
</dbReference>
<dbReference type="GO" id="GO:0032259">
    <property type="term" value="P:methylation"/>
    <property type="evidence" value="ECO:0007669"/>
    <property type="project" value="UniProtKB-KW"/>
</dbReference>
<dbReference type="SUPFAM" id="SSF69618">
    <property type="entry name" value="HemD-like"/>
    <property type="match status" value="1"/>
</dbReference>
<evidence type="ECO:0000313" key="9">
    <source>
        <dbReference type="Proteomes" id="UP001589609"/>
    </source>
</evidence>
<dbReference type="InterPro" id="IPR036108">
    <property type="entry name" value="4pyrrol_syn_uPrphyn_synt_sf"/>
</dbReference>
<keyword evidence="5" id="KW-0627">Porphyrin biosynthesis</keyword>
<dbReference type="NCBIfam" id="TIGR01469">
    <property type="entry name" value="cobA_cysG_Cterm"/>
    <property type="match status" value="1"/>
</dbReference>
<dbReference type="Gene3D" id="3.30.950.10">
    <property type="entry name" value="Methyltransferase, Cobalt-precorrin-4 Transmethylase, Domain 2"/>
    <property type="match status" value="1"/>
</dbReference>
<keyword evidence="9" id="KW-1185">Reference proteome</keyword>
<comment type="caution">
    <text evidence="8">The sequence shown here is derived from an EMBL/GenBank/DDBJ whole genome shotgun (WGS) entry which is preliminary data.</text>
</comment>
<proteinExistence type="inferred from homology"/>
<name>A0ABV5WGI0_9BACI</name>
<dbReference type="EMBL" id="JBHMAF010000086">
    <property type="protein sequence ID" value="MFB9759723.1"/>
    <property type="molecule type" value="Genomic_DNA"/>
</dbReference>
<evidence type="ECO:0000256" key="1">
    <source>
        <dbReference type="ARBA" id="ARBA00012162"/>
    </source>
</evidence>
<evidence type="ECO:0000313" key="8">
    <source>
        <dbReference type="EMBL" id="MFB9759723.1"/>
    </source>
</evidence>
<dbReference type="InterPro" id="IPR014776">
    <property type="entry name" value="4pyrrole_Mease_sub2"/>
</dbReference>
<comment type="similarity">
    <text evidence="6">Belongs to the precorrin methyltransferase family.</text>
</comment>
<evidence type="ECO:0000256" key="3">
    <source>
        <dbReference type="ARBA" id="ARBA00022679"/>
    </source>
</evidence>
<dbReference type="InterPro" id="IPR000878">
    <property type="entry name" value="4pyrrol_Mease"/>
</dbReference>
<organism evidence="8 9">
    <name type="scientific">Ectobacillus funiculus</name>
    <dbReference type="NCBI Taxonomy" id="137993"/>
    <lineage>
        <taxon>Bacteria</taxon>
        <taxon>Bacillati</taxon>
        <taxon>Bacillota</taxon>
        <taxon>Bacilli</taxon>
        <taxon>Bacillales</taxon>
        <taxon>Bacillaceae</taxon>
        <taxon>Ectobacillus</taxon>
    </lineage>
</organism>
<reference evidence="8 9" key="1">
    <citation type="submission" date="2024-09" db="EMBL/GenBank/DDBJ databases">
        <authorList>
            <person name="Sun Q."/>
            <person name="Mori K."/>
        </authorList>
    </citation>
    <scope>NUCLEOTIDE SEQUENCE [LARGE SCALE GENOMIC DNA]</scope>
    <source>
        <strain evidence="8 9">JCM 11201</strain>
    </source>
</reference>
<protein>
    <recommendedName>
        <fullName evidence="1">uroporphyrinogen-III C-methyltransferase</fullName>
        <ecNumber evidence="1">2.1.1.107</ecNumber>
    </recommendedName>
</protein>
<evidence type="ECO:0000259" key="7">
    <source>
        <dbReference type="Pfam" id="PF00590"/>
    </source>
</evidence>
<gene>
    <name evidence="8" type="primary">cobA</name>
    <name evidence="8" type="ORF">ACFFMS_15035</name>
</gene>
<evidence type="ECO:0000256" key="5">
    <source>
        <dbReference type="ARBA" id="ARBA00023244"/>
    </source>
</evidence>
<dbReference type="Pfam" id="PF00590">
    <property type="entry name" value="TP_methylase"/>
    <property type="match status" value="1"/>
</dbReference>
<dbReference type="InterPro" id="IPR006366">
    <property type="entry name" value="CobA/CysG_C"/>
</dbReference>
<dbReference type="EC" id="2.1.1.107" evidence="1"/>
<dbReference type="RefSeq" id="WP_379950070.1">
    <property type="nucleotide sequence ID" value="NZ_JBHMAF010000086.1"/>
</dbReference>
<dbReference type="Gene3D" id="3.40.1010.10">
    <property type="entry name" value="Cobalt-precorrin-4 Transmethylase, Domain 1"/>
    <property type="match status" value="1"/>
</dbReference>
<keyword evidence="4" id="KW-0949">S-adenosyl-L-methionine</keyword>
<dbReference type="InterPro" id="IPR050161">
    <property type="entry name" value="Siro_Cobalamin_biosynth"/>
</dbReference>
<dbReference type="InterPro" id="IPR035996">
    <property type="entry name" value="4pyrrol_Methylase_sf"/>
</dbReference>
<accession>A0ABV5WGI0</accession>
<evidence type="ECO:0000256" key="4">
    <source>
        <dbReference type="ARBA" id="ARBA00022691"/>
    </source>
</evidence>
<keyword evidence="3 6" id="KW-0808">Transferase</keyword>
<sequence>MTKLVGKVYLIGAGPGDAKLITERGKECLQKADVILYDRLVNPRLLEYASSDCEFVYCGKLPKRHIMRQEQINQALVQHALEGKTVVRLKGGDPSVFGRVGEEAAELAEHGISYEIIPGVTSSIAAAAYAGIPVTHREYSNTFTIATGHSKGELELDFTALAKSKTCAFYMGIQNLPFICEQLIANGRGESTPVAVIEWGTTGRQKTATGTLRTIVQAVQESEIANPAMTVVGEAVQLRGQLAWFERKPYYGKRVLIAKSSAQQSGIAEYLAESGAEVWEIPHFKKETLPFSKEELAAAFQAERLVFTANESAALFMEAIVQAGYDVRDLPRQIQGVSEKSRAELNQFGVQAQEAILSSCRTIYIGRVLSDAEREALFAAYGCGKMLYTHEIKQDVRFYEVTERLWTEFSWDTVLFPNQAAIEAFMGEMGRLGVSEDILALRYAYLGERTGKAARTYGFMNLDEQLQEMLSSREWKNRTIS</sequence>
<dbReference type="Gene3D" id="3.40.50.10090">
    <property type="match status" value="1"/>
</dbReference>
<dbReference type="PANTHER" id="PTHR45790:SF3">
    <property type="entry name" value="S-ADENOSYL-L-METHIONINE-DEPENDENT UROPORPHYRINOGEN III METHYLTRANSFERASE, CHLOROPLASTIC"/>
    <property type="match status" value="1"/>
</dbReference>
<evidence type="ECO:0000256" key="2">
    <source>
        <dbReference type="ARBA" id="ARBA00022603"/>
    </source>
</evidence>
<dbReference type="Proteomes" id="UP001589609">
    <property type="component" value="Unassembled WGS sequence"/>
</dbReference>
<dbReference type="NCBIfam" id="NF004790">
    <property type="entry name" value="PRK06136.1"/>
    <property type="match status" value="1"/>
</dbReference>
<evidence type="ECO:0000256" key="6">
    <source>
        <dbReference type="RuleBase" id="RU003960"/>
    </source>
</evidence>
<dbReference type="InterPro" id="IPR003043">
    <property type="entry name" value="Uropor_MeTrfase_CS"/>
</dbReference>
<dbReference type="CDD" id="cd11642">
    <property type="entry name" value="SUMT"/>
    <property type="match status" value="1"/>
</dbReference>
<dbReference type="PANTHER" id="PTHR45790">
    <property type="entry name" value="SIROHEME SYNTHASE-RELATED"/>
    <property type="match status" value="1"/>
</dbReference>
<dbReference type="GO" id="GO:0004851">
    <property type="term" value="F:uroporphyrin-III C-methyltransferase activity"/>
    <property type="evidence" value="ECO:0007669"/>
    <property type="project" value="UniProtKB-EC"/>
</dbReference>
<dbReference type="PROSITE" id="PS00840">
    <property type="entry name" value="SUMT_2"/>
    <property type="match status" value="1"/>
</dbReference>